<keyword evidence="1" id="KW-0812">Transmembrane</keyword>
<name>A0A481YRF3_9VIRU</name>
<keyword evidence="1" id="KW-1133">Transmembrane helix</keyword>
<accession>A0A481YRF3</accession>
<gene>
    <name evidence="2" type="ORF">LCMAC101_03960</name>
</gene>
<reference evidence="2" key="1">
    <citation type="journal article" date="2019" name="MBio">
        <title>Virus Genomes from Deep Sea Sediments Expand the Ocean Megavirome and Support Independent Origins of Viral Gigantism.</title>
        <authorList>
            <person name="Backstrom D."/>
            <person name="Yutin N."/>
            <person name="Jorgensen S.L."/>
            <person name="Dharamshi J."/>
            <person name="Homa F."/>
            <person name="Zaremba-Niedwiedzka K."/>
            <person name="Spang A."/>
            <person name="Wolf Y.I."/>
            <person name="Koonin E.V."/>
            <person name="Ettema T.J."/>
        </authorList>
    </citation>
    <scope>NUCLEOTIDE SEQUENCE</scope>
</reference>
<evidence type="ECO:0008006" key="3">
    <source>
        <dbReference type="Google" id="ProtNLM"/>
    </source>
</evidence>
<proteinExistence type="predicted"/>
<dbReference type="EMBL" id="MK500327">
    <property type="protein sequence ID" value="QBK85801.1"/>
    <property type="molecule type" value="Genomic_DNA"/>
</dbReference>
<keyword evidence="1" id="KW-0472">Membrane</keyword>
<evidence type="ECO:0000313" key="2">
    <source>
        <dbReference type="EMBL" id="QBK85801.1"/>
    </source>
</evidence>
<feature type="transmembrane region" description="Helical" evidence="1">
    <location>
        <begin position="6"/>
        <end position="22"/>
    </location>
</feature>
<protein>
    <recommendedName>
        <fullName evidence="3">Transmembrane protein</fullName>
    </recommendedName>
</protein>
<sequence length="113" mass="12914">MDNIQIFIIGFLVVLIIVCMLLKQKEGWYYTQAYYPIAYMAGYGDKYPYYEKLGYKGPGSYGYPGYGRAYADQREKSCKIGCRGNDLYAQSHPGSPTYDQCIKACNVMNPYSM</sequence>
<evidence type="ECO:0000256" key="1">
    <source>
        <dbReference type="SAM" id="Phobius"/>
    </source>
</evidence>
<organism evidence="2">
    <name type="scientific">Marseillevirus LCMAC101</name>
    <dbReference type="NCBI Taxonomy" id="2506602"/>
    <lineage>
        <taxon>Viruses</taxon>
        <taxon>Varidnaviria</taxon>
        <taxon>Bamfordvirae</taxon>
        <taxon>Nucleocytoviricota</taxon>
        <taxon>Megaviricetes</taxon>
        <taxon>Pimascovirales</taxon>
        <taxon>Pimascovirales incertae sedis</taxon>
        <taxon>Marseilleviridae</taxon>
    </lineage>
</organism>